<dbReference type="GO" id="GO:0016020">
    <property type="term" value="C:membrane"/>
    <property type="evidence" value="ECO:0007669"/>
    <property type="project" value="UniProtKB-SubCell"/>
</dbReference>
<protein>
    <recommendedName>
        <fullName evidence="8">MAPEG family protein</fullName>
    </recommendedName>
</protein>
<keyword evidence="7" id="KW-1185">Reference proteome</keyword>
<feature type="transmembrane region" description="Helical" evidence="5">
    <location>
        <begin position="93"/>
        <end position="119"/>
    </location>
</feature>
<dbReference type="AlphaFoldDB" id="A0A2A2JYC2"/>
<evidence type="ECO:0000256" key="5">
    <source>
        <dbReference type="SAM" id="Phobius"/>
    </source>
</evidence>
<evidence type="ECO:0000256" key="4">
    <source>
        <dbReference type="ARBA" id="ARBA00023136"/>
    </source>
</evidence>
<dbReference type="InterPro" id="IPR001129">
    <property type="entry name" value="Membr-assoc_MAPEG"/>
</dbReference>
<sequence length="200" mass="21443">MKGCGTKRRASGSAPNGGDDMHSDILRPMVALIAWTLVMFVWMLATRMPAMKAAGVDMGKLVGSTAADADRALPRHIQWKAHNYNHLMEQPTLFYAVCTVIALSGTGSGPNAAIAWAYVGLRIAHSLVQATVNRVLPRFMLFLASTLALVALTLHAALAKLHTLAKKGMALKAIAKALKRSEESTKDRAKADGLSIAKLR</sequence>
<name>A0A2A2JYC2_9BILA</name>
<comment type="subcellular location">
    <subcellularLocation>
        <location evidence="1">Membrane</location>
    </subcellularLocation>
</comment>
<evidence type="ECO:0008006" key="8">
    <source>
        <dbReference type="Google" id="ProtNLM"/>
    </source>
</evidence>
<proteinExistence type="predicted"/>
<evidence type="ECO:0000256" key="2">
    <source>
        <dbReference type="ARBA" id="ARBA00022692"/>
    </source>
</evidence>
<dbReference type="SUPFAM" id="SSF161084">
    <property type="entry name" value="MAPEG domain-like"/>
    <property type="match status" value="1"/>
</dbReference>
<feature type="transmembrane region" description="Helical" evidence="5">
    <location>
        <begin position="25"/>
        <end position="45"/>
    </location>
</feature>
<dbReference type="STRING" id="2018661.A0A2A2JYC2"/>
<gene>
    <name evidence="6" type="ORF">WR25_09165</name>
</gene>
<accession>A0A2A2JYC2</accession>
<feature type="transmembrane region" description="Helical" evidence="5">
    <location>
        <begin position="139"/>
        <end position="159"/>
    </location>
</feature>
<comment type="caution">
    <text evidence="6">The sequence shown here is derived from an EMBL/GenBank/DDBJ whole genome shotgun (WGS) entry which is preliminary data.</text>
</comment>
<keyword evidence="4 5" id="KW-0472">Membrane</keyword>
<keyword evidence="3 5" id="KW-1133">Transmembrane helix</keyword>
<dbReference type="Proteomes" id="UP000218231">
    <property type="component" value="Unassembled WGS sequence"/>
</dbReference>
<dbReference type="Pfam" id="PF01124">
    <property type="entry name" value="MAPEG"/>
    <property type="match status" value="1"/>
</dbReference>
<evidence type="ECO:0000313" key="6">
    <source>
        <dbReference type="EMBL" id="PAV66654.1"/>
    </source>
</evidence>
<reference evidence="6 7" key="1">
    <citation type="journal article" date="2017" name="Curr. Biol.">
        <title>Genome architecture and evolution of a unichromosomal asexual nematode.</title>
        <authorList>
            <person name="Fradin H."/>
            <person name="Zegar C."/>
            <person name="Gutwein M."/>
            <person name="Lucas J."/>
            <person name="Kovtun M."/>
            <person name="Corcoran D."/>
            <person name="Baugh L.R."/>
            <person name="Kiontke K."/>
            <person name="Gunsalus K."/>
            <person name="Fitch D.H."/>
            <person name="Piano F."/>
        </authorList>
    </citation>
    <scope>NUCLEOTIDE SEQUENCE [LARGE SCALE GENOMIC DNA]</scope>
    <source>
        <strain evidence="6">PF1309</strain>
    </source>
</reference>
<dbReference type="EMBL" id="LIAE01010059">
    <property type="protein sequence ID" value="PAV66654.1"/>
    <property type="molecule type" value="Genomic_DNA"/>
</dbReference>
<evidence type="ECO:0000256" key="3">
    <source>
        <dbReference type="ARBA" id="ARBA00022989"/>
    </source>
</evidence>
<evidence type="ECO:0000256" key="1">
    <source>
        <dbReference type="ARBA" id="ARBA00004370"/>
    </source>
</evidence>
<keyword evidence="2 5" id="KW-0812">Transmembrane</keyword>
<dbReference type="Gene3D" id="1.20.120.550">
    <property type="entry name" value="Membrane associated eicosanoid/glutathione metabolism-like domain"/>
    <property type="match status" value="1"/>
</dbReference>
<dbReference type="OrthoDB" id="4456959at2759"/>
<organism evidence="6 7">
    <name type="scientific">Diploscapter pachys</name>
    <dbReference type="NCBI Taxonomy" id="2018661"/>
    <lineage>
        <taxon>Eukaryota</taxon>
        <taxon>Metazoa</taxon>
        <taxon>Ecdysozoa</taxon>
        <taxon>Nematoda</taxon>
        <taxon>Chromadorea</taxon>
        <taxon>Rhabditida</taxon>
        <taxon>Rhabditina</taxon>
        <taxon>Rhabditomorpha</taxon>
        <taxon>Rhabditoidea</taxon>
        <taxon>Rhabditidae</taxon>
        <taxon>Diploscapter</taxon>
    </lineage>
</organism>
<evidence type="ECO:0000313" key="7">
    <source>
        <dbReference type="Proteomes" id="UP000218231"/>
    </source>
</evidence>
<dbReference type="InterPro" id="IPR023352">
    <property type="entry name" value="MAPEG-like_dom_sf"/>
</dbReference>